<evidence type="ECO:0000259" key="1">
    <source>
        <dbReference type="PROSITE" id="PS50206"/>
    </source>
</evidence>
<dbReference type="GO" id="GO:0004792">
    <property type="term" value="F:thiosulfate-cyanide sulfurtransferase activity"/>
    <property type="evidence" value="ECO:0007669"/>
    <property type="project" value="InterPro"/>
</dbReference>
<feature type="domain" description="Rhodanese" evidence="1">
    <location>
        <begin position="42"/>
        <end position="134"/>
    </location>
</feature>
<dbReference type="PANTHER" id="PTHR43031">
    <property type="entry name" value="FAD-DEPENDENT OXIDOREDUCTASE"/>
    <property type="match status" value="1"/>
</dbReference>
<dbReference type="Gene3D" id="3.40.250.10">
    <property type="entry name" value="Rhodanese-like domain"/>
    <property type="match status" value="1"/>
</dbReference>
<dbReference type="InterPro" id="IPR036873">
    <property type="entry name" value="Rhodanese-like_dom_sf"/>
</dbReference>
<organism evidence="2 3">
    <name type="scientific">Mumia zhuanghuii</name>
    <dbReference type="NCBI Taxonomy" id="2585211"/>
    <lineage>
        <taxon>Bacteria</taxon>
        <taxon>Bacillati</taxon>
        <taxon>Actinomycetota</taxon>
        <taxon>Actinomycetes</taxon>
        <taxon>Propionibacteriales</taxon>
        <taxon>Nocardioidaceae</taxon>
        <taxon>Mumia</taxon>
    </lineage>
</organism>
<gene>
    <name evidence="2" type="ORF">FHE65_01825</name>
</gene>
<reference evidence="2 3" key="1">
    <citation type="submission" date="2019-05" db="EMBL/GenBank/DDBJ databases">
        <title>Mumia sp. nov., isolated from the intestinal contents of plateau pika (Ochotona curzoniae) in the Qinghai-Tibet plateau of China.</title>
        <authorList>
            <person name="Tian Z."/>
        </authorList>
    </citation>
    <scope>NUCLEOTIDE SEQUENCE [LARGE SCALE GENOMIC DNA]</scope>
    <source>
        <strain evidence="3">527</strain>
    </source>
</reference>
<evidence type="ECO:0000313" key="2">
    <source>
        <dbReference type="EMBL" id="TNC51415.1"/>
    </source>
</evidence>
<dbReference type="PROSITE" id="PS00380">
    <property type="entry name" value="RHODANESE_1"/>
    <property type="match status" value="1"/>
</dbReference>
<dbReference type="PROSITE" id="PS50206">
    <property type="entry name" value="RHODANESE_3"/>
    <property type="match status" value="1"/>
</dbReference>
<dbReference type="OrthoDB" id="9802991at2"/>
<comment type="caution">
    <text evidence="2">The sequence shown here is derived from an EMBL/GenBank/DDBJ whole genome shotgun (WGS) entry which is preliminary data.</text>
</comment>
<evidence type="ECO:0000313" key="3">
    <source>
        <dbReference type="Proteomes" id="UP000306740"/>
    </source>
</evidence>
<sequence length="149" mass="16007">MRTRSNVRDHEPARSATALRHFEARLSFEADCADVYADMLAGVQGFTLLDTRSPTHYAAGHIPGALNLPHRRLDRDSLDLLGVPEDDLLVTYCAGPHCNASTRGAVRAAALGRAVKEMPGGLVGWEAEGFPVATGDEPQSLASMVRLGR</sequence>
<dbReference type="SUPFAM" id="SSF52821">
    <property type="entry name" value="Rhodanese/Cell cycle control phosphatase"/>
    <property type="match status" value="1"/>
</dbReference>
<dbReference type="SMART" id="SM00450">
    <property type="entry name" value="RHOD"/>
    <property type="match status" value="1"/>
</dbReference>
<dbReference type="InterPro" id="IPR001307">
    <property type="entry name" value="Thiosulphate_STrfase_CS"/>
</dbReference>
<proteinExistence type="predicted"/>
<protein>
    <submittedName>
        <fullName evidence="2">Rhodanese-like domain-containing protein</fullName>
    </submittedName>
</protein>
<dbReference type="RefSeq" id="WP_139105095.1">
    <property type="nucleotide sequence ID" value="NZ_VDFR01000008.1"/>
</dbReference>
<dbReference type="EMBL" id="VDFR01000008">
    <property type="protein sequence ID" value="TNC51415.1"/>
    <property type="molecule type" value="Genomic_DNA"/>
</dbReference>
<dbReference type="InterPro" id="IPR050229">
    <property type="entry name" value="GlpE_sulfurtransferase"/>
</dbReference>
<dbReference type="PANTHER" id="PTHR43031:SF1">
    <property type="entry name" value="PYRIDINE NUCLEOTIDE-DISULPHIDE OXIDOREDUCTASE"/>
    <property type="match status" value="1"/>
</dbReference>
<dbReference type="InterPro" id="IPR001763">
    <property type="entry name" value="Rhodanese-like_dom"/>
</dbReference>
<dbReference type="Proteomes" id="UP000306740">
    <property type="component" value="Unassembled WGS sequence"/>
</dbReference>
<accession>A0A5C4MYY5</accession>
<dbReference type="Pfam" id="PF00581">
    <property type="entry name" value="Rhodanese"/>
    <property type="match status" value="1"/>
</dbReference>
<name>A0A5C4MYY5_9ACTN</name>
<dbReference type="AlphaFoldDB" id="A0A5C4MYY5"/>